<dbReference type="SUPFAM" id="SSF63380">
    <property type="entry name" value="Riboflavin synthase domain-like"/>
    <property type="match status" value="1"/>
</dbReference>
<evidence type="ECO:0000259" key="2">
    <source>
        <dbReference type="PROSITE" id="PS51384"/>
    </source>
</evidence>
<comment type="caution">
    <text evidence="3">The sequence shown here is derived from an EMBL/GenBank/DDBJ whole genome shotgun (WGS) entry which is preliminary data.</text>
</comment>
<dbReference type="GO" id="GO:0016491">
    <property type="term" value="F:oxidoreductase activity"/>
    <property type="evidence" value="ECO:0007669"/>
    <property type="project" value="InterPro"/>
</dbReference>
<accession>A0A175RD55</accession>
<dbReference type="PANTHER" id="PTHR30157:SF0">
    <property type="entry name" value="NADPH-DEPENDENT FERRIC-CHELATE REDUCTASE"/>
    <property type="match status" value="1"/>
</dbReference>
<comment type="similarity">
    <text evidence="1">Belongs to the SIP oxidoreductase family.</text>
</comment>
<dbReference type="PATRIC" id="fig|401562.3.peg.4252"/>
<evidence type="ECO:0000313" key="3">
    <source>
        <dbReference type="EMBL" id="KTQ97865.1"/>
    </source>
</evidence>
<dbReference type="Pfam" id="PF08021">
    <property type="entry name" value="FAD_binding_9"/>
    <property type="match status" value="1"/>
</dbReference>
<dbReference type="InterPro" id="IPR039261">
    <property type="entry name" value="FNR_nucleotide-bd"/>
</dbReference>
<dbReference type="Gene3D" id="3.40.50.80">
    <property type="entry name" value="Nucleotide-binding domain of ferredoxin-NADP reductase (FNR) module"/>
    <property type="match status" value="1"/>
</dbReference>
<dbReference type="AlphaFoldDB" id="A0A175RD55"/>
<evidence type="ECO:0000256" key="1">
    <source>
        <dbReference type="ARBA" id="ARBA00035644"/>
    </source>
</evidence>
<dbReference type="Proteomes" id="UP000078272">
    <property type="component" value="Unassembled WGS sequence"/>
</dbReference>
<dbReference type="InterPro" id="IPR007037">
    <property type="entry name" value="SIP_rossman_dom"/>
</dbReference>
<dbReference type="Gene3D" id="2.40.30.10">
    <property type="entry name" value="Translation factors"/>
    <property type="match status" value="1"/>
</dbReference>
<proteinExistence type="inferred from homology"/>
<dbReference type="PROSITE" id="PS51384">
    <property type="entry name" value="FAD_FR"/>
    <property type="match status" value="1"/>
</dbReference>
<dbReference type="Pfam" id="PF04954">
    <property type="entry name" value="SIP"/>
    <property type="match status" value="1"/>
</dbReference>
<dbReference type="CDD" id="cd06193">
    <property type="entry name" value="siderophore_interacting"/>
    <property type="match status" value="1"/>
</dbReference>
<dbReference type="EMBL" id="LDPZ01000006">
    <property type="protein sequence ID" value="KTQ97865.1"/>
    <property type="molecule type" value="Genomic_DNA"/>
</dbReference>
<evidence type="ECO:0000313" key="4">
    <source>
        <dbReference type="Proteomes" id="UP000078272"/>
    </source>
</evidence>
<dbReference type="PANTHER" id="PTHR30157">
    <property type="entry name" value="FERRIC REDUCTASE, NADPH-DEPENDENT"/>
    <property type="match status" value="1"/>
</dbReference>
<reference evidence="3 4" key="1">
    <citation type="journal article" date="2016" name="Front. Microbiol.">
        <title>Genomic Resource of Rice Seed Associated Bacteria.</title>
        <authorList>
            <person name="Midha S."/>
            <person name="Bansal K."/>
            <person name="Sharma S."/>
            <person name="Kumar N."/>
            <person name="Patil P.P."/>
            <person name="Chaudhry V."/>
            <person name="Patil P.B."/>
        </authorList>
    </citation>
    <scope>NUCLEOTIDE SEQUENCE [LARGE SCALE GENOMIC DNA]</scope>
    <source>
        <strain evidence="3 4">NS226</strain>
    </source>
</reference>
<name>A0A175RD55_9HYPH</name>
<dbReference type="STRING" id="401562.NS365_17950"/>
<dbReference type="InterPro" id="IPR013113">
    <property type="entry name" value="SIP_FAD-bd"/>
</dbReference>
<dbReference type="InterPro" id="IPR017938">
    <property type="entry name" value="Riboflavin_synthase-like_b-brl"/>
</dbReference>
<protein>
    <recommendedName>
        <fullName evidence="2">FAD-binding FR-type domain-containing protein</fullName>
    </recommendedName>
</protein>
<dbReference type="InterPro" id="IPR039374">
    <property type="entry name" value="SIP_fam"/>
</dbReference>
<dbReference type="InterPro" id="IPR017927">
    <property type="entry name" value="FAD-bd_FR_type"/>
</dbReference>
<gene>
    <name evidence="3" type="ORF">NS226_03660</name>
</gene>
<feature type="domain" description="FAD-binding FR-type" evidence="2">
    <location>
        <begin position="94"/>
        <end position="217"/>
    </location>
</feature>
<sequence>MDDPNWFCAELARHLPDDMPHPIDPRNETVLPLYGTLARIRPAEKGLSIALEAEDAAQHGVAKGIVSYYVQAVMGEACPPLEWTGDGAGVKELPHFREMRVLSTQWLGPRMIRVELAGDNLQRFASDGLHMRLLFPPEGREPVWPTAGPAALPIWPEGEDALTTRVYTLRRIDPAVGRVSVDVVLHDPPGAGCRWVRTARPGDRVGMLGPGGGDIPAKDWVLVLGDETALPAIARSLEEMAPDARGEVFIEVDSAADELSLEKPDGVSVCWLHREGQPAGTTTLLIDAARSVTWPGGPNVFVWAGAEFEAFKQIRQFCRKERGLKRNQHLVVAYWRRGLTQDSATKDTDDE</sequence>
<organism evidence="3 4">
    <name type="scientific">Aureimonas ureilytica</name>
    <dbReference type="NCBI Taxonomy" id="401562"/>
    <lineage>
        <taxon>Bacteria</taxon>
        <taxon>Pseudomonadati</taxon>
        <taxon>Pseudomonadota</taxon>
        <taxon>Alphaproteobacteria</taxon>
        <taxon>Hyphomicrobiales</taxon>
        <taxon>Aurantimonadaceae</taxon>
        <taxon>Aureimonas</taxon>
    </lineage>
</organism>